<evidence type="ECO:0000256" key="8">
    <source>
        <dbReference type="ARBA" id="ARBA00023136"/>
    </source>
</evidence>
<evidence type="ECO:0000256" key="2">
    <source>
        <dbReference type="ARBA" id="ARBA00008203"/>
    </source>
</evidence>
<protein>
    <recommendedName>
        <fullName evidence="3">Protein BIG1</fullName>
    </recommendedName>
</protein>
<feature type="chain" id="PRO_5025350216" description="Protein BIG1" evidence="11">
    <location>
        <begin position="23"/>
        <end position="291"/>
    </location>
</feature>
<dbReference type="GO" id="GO:0005789">
    <property type="term" value="C:endoplasmic reticulum membrane"/>
    <property type="evidence" value="ECO:0007669"/>
    <property type="project" value="UniProtKB-SubCell"/>
</dbReference>
<dbReference type="Pfam" id="PF20520">
    <property type="entry name" value="Ac45-VOA1_TM"/>
    <property type="match status" value="1"/>
</dbReference>
<keyword evidence="6" id="KW-0256">Endoplasmic reticulum</keyword>
<dbReference type="GO" id="GO:0009272">
    <property type="term" value="P:fungal-type cell wall biogenesis"/>
    <property type="evidence" value="ECO:0007669"/>
    <property type="project" value="TreeGrafter"/>
</dbReference>
<sequence>MAKSLVGALALASLASLPSALAFRNTSPYFLFSTADLNLPADDADIARANAVVDQMTSSLDGCPTKTYFVVRQNGVSAADFSDASRSTPRLTSHLNGKSDYVKSTMVVPDVIEEASTASAISAYLQAKCGAEMLQGDAASNSEKQRVVQVSFPAPPPDSDLRLTQMGKNDQELQQLIEKYADFEDFTVIYTSTPQTKFQSEHPPYEMENPFGEAVQMELKRDLSAHKRDAKSKAGLFEKYQYFTPGLFMGLTAAVPLFLIVLVGVKALVSLEVSYFAFSKEMGPAAQRQQK</sequence>
<evidence type="ECO:0000256" key="1">
    <source>
        <dbReference type="ARBA" id="ARBA00004115"/>
    </source>
</evidence>
<keyword evidence="14" id="KW-1185">Reference proteome</keyword>
<evidence type="ECO:0000313" key="14">
    <source>
        <dbReference type="Proteomes" id="UP000800036"/>
    </source>
</evidence>
<keyword evidence="8 10" id="KW-0472">Membrane</keyword>
<dbReference type="InterPro" id="IPR046756">
    <property type="entry name" value="VAS1/VOA1_TM"/>
</dbReference>
<evidence type="ECO:0000256" key="6">
    <source>
        <dbReference type="ARBA" id="ARBA00022824"/>
    </source>
</evidence>
<dbReference type="GO" id="GO:0071555">
    <property type="term" value="P:cell wall organization"/>
    <property type="evidence" value="ECO:0007669"/>
    <property type="project" value="UniProtKB-KW"/>
</dbReference>
<evidence type="ECO:0000259" key="12">
    <source>
        <dbReference type="Pfam" id="PF20520"/>
    </source>
</evidence>
<dbReference type="PANTHER" id="PTHR28285:SF1">
    <property type="entry name" value="PROTEIN BIG1"/>
    <property type="match status" value="1"/>
</dbReference>
<comment type="subcellular location">
    <subcellularLocation>
        <location evidence="1">Endoplasmic reticulum membrane</location>
        <topology evidence="1">Single-pass type I membrane protein</topology>
    </subcellularLocation>
</comment>
<dbReference type="AlphaFoldDB" id="A0A6A5V2M5"/>
<gene>
    <name evidence="13" type="ORF">BU23DRAFT_470694</name>
</gene>
<comment type="similarity">
    <text evidence="2">Belongs to the BIG1 family.</text>
</comment>
<evidence type="ECO:0000256" key="5">
    <source>
        <dbReference type="ARBA" id="ARBA00022729"/>
    </source>
</evidence>
<keyword evidence="7 10" id="KW-1133">Transmembrane helix</keyword>
<reference evidence="13" key="1">
    <citation type="journal article" date="2020" name="Stud. Mycol.">
        <title>101 Dothideomycetes genomes: a test case for predicting lifestyles and emergence of pathogens.</title>
        <authorList>
            <person name="Haridas S."/>
            <person name="Albert R."/>
            <person name="Binder M."/>
            <person name="Bloem J."/>
            <person name="Labutti K."/>
            <person name="Salamov A."/>
            <person name="Andreopoulos B."/>
            <person name="Baker S."/>
            <person name="Barry K."/>
            <person name="Bills G."/>
            <person name="Bluhm B."/>
            <person name="Cannon C."/>
            <person name="Castanera R."/>
            <person name="Culley D."/>
            <person name="Daum C."/>
            <person name="Ezra D."/>
            <person name="Gonzalez J."/>
            <person name="Henrissat B."/>
            <person name="Kuo A."/>
            <person name="Liang C."/>
            <person name="Lipzen A."/>
            <person name="Lutzoni F."/>
            <person name="Magnuson J."/>
            <person name="Mondo S."/>
            <person name="Nolan M."/>
            <person name="Ohm R."/>
            <person name="Pangilinan J."/>
            <person name="Park H.-J."/>
            <person name="Ramirez L."/>
            <person name="Alfaro M."/>
            <person name="Sun H."/>
            <person name="Tritt A."/>
            <person name="Yoshinaga Y."/>
            <person name="Zwiers L.-H."/>
            <person name="Turgeon B."/>
            <person name="Goodwin S."/>
            <person name="Spatafora J."/>
            <person name="Crous P."/>
            <person name="Grigoriev I."/>
        </authorList>
    </citation>
    <scope>NUCLEOTIDE SEQUENCE</scope>
    <source>
        <strain evidence="13">CBS 107.79</strain>
    </source>
</reference>
<evidence type="ECO:0000256" key="4">
    <source>
        <dbReference type="ARBA" id="ARBA00022692"/>
    </source>
</evidence>
<evidence type="ECO:0000256" key="10">
    <source>
        <dbReference type="SAM" id="Phobius"/>
    </source>
</evidence>
<evidence type="ECO:0000256" key="9">
    <source>
        <dbReference type="ARBA" id="ARBA00023316"/>
    </source>
</evidence>
<dbReference type="InterPro" id="IPR037654">
    <property type="entry name" value="Big1"/>
</dbReference>
<proteinExistence type="inferred from homology"/>
<dbReference type="EMBL" id="ML976693">
    <property type="protein sequence ID" value="KAF1971491.1"/>
    <property type="molecule type" value="Genomic_DNA"/>
</dbReference>
<dbReference type="Proteomes" id="UP000800036">
    <property type="component" value="Unassembled WGS sequence"/>
</dbReference>
<feature type="signal peptide" evidence="11">
    <location>
        <begin position="1"/>
        <end position="22"/>
    </location>
</feature>
<accession>A0A6A5V2M5</accession>
<feature type="transmembrane region" description="Helical" evidence="10">
    <location>
        <begin position="247"/>
        <end position="269"/>
    </location>
</feature>
<dbReference type="GO" id="GO:0006078">
    <property type="term" value="P:(1-&gt;6)-beta-D-glucan biosynthetic process"/>
    <property type="evidence" value="ECO:0007669"/>
    <property type="project" value="TreeGrafter"/>
</dbReference>
<organism evidence="13 14">
    <name type="scientific">Bimuria novae-zelandiae CBS 107.79</name>
    <dbReference type="NCBI Taxonomy" id="1447943"/>
    <lineage>
        <taxon>Eukaryota</taxon>
        <taxon>Fungi</taxon>
        <taxon>Dikarya</taxon>
        <taxon>Ascomycota</taxon>
        <taxon>Pezizomycotina</taxon>
        <taxon>Dothideomycetes</taxon>
        <taxon>Pleosporomycetidae</taxon>
        <taxon>Pleosporales</taxon>
        <taxon>Massarineae</taxon>
        <taxon>Didymosphaeriaceae</taxon>
        <taxon>Bimuria</taxon>
    </lineage>
</organism>
<evidence type="ECO:0000256" key="11">
    <source>
        <dbReference type="SAM" id="SignalP"/>
    </source>
</evidence>
<dbReference type="PANTHER" id="PTHR28285">
    <property type="entry name" value="PROTEIN BIG1"/>
    <property type="match status" value="1"/>
</dbReference>
<evidence type="ECO:0000256" key="7">
    <source>
        <dbReference type="ARBA" id="ARBA00022989"/>
    </source>
</evidence>
<dbReference type="OrthoDB" id="9985059at2759"/>
<keyword evidence="4 10" id="KW-0812">Transmembrane</keyword>
<keyword evidence="9" id="KW-0961">Cell wall biogenesis/degradation</keyword>
<feature type="domain" description="V-type proton ATPase subunit S1/VOA1 transmembrane" evidence="12">
    <location>
        <begin position="241"/>
        <end position="280"/>
    </location>
</feature>
<name>A0A6A5V2M5_9PLEO</name>
<evidence type="ECO:0000313" key="13">
    <source>
        <dbReference type="EMBL" id="KAF1971491.1"/>
    </source>
</evidence>
<evidence type="ECO:0000256" key="3">
    <source>
        <dbReference type="ARBA" id="ARBA00022089"/>
    </source>
</evidence>
<keyword evidence="5 11" id="KW-0732">Signal</keyword>